<protein>
    <recommendedName>
        <fullName evidence="5">HTH lysR-type domain-containing protein</fullName>
    </recommendedName>
</protein>
<comment type="caution">
    <text evidence="6">The sequence shown here is derived from an EMBL/GenBank/DDBJ whole genome shotgun (WGS) entry which is preliminary data.</text>
</comment>
<accession>A0A3R6V082</accession>
<dbReference type="InterPro" id="IPR036390">
    <property type="entry name" value="WH_DNA-bd_sf"/>
</dbReference>
<evidence type="ECO:0000259" key="5">
    <source>
        <dbReference type="PROSITE" id="PS50931"/>
    </source>
</evidence>
<dbReference type="AlphaFoldDB" id="A0A3R6V082"/>
<dbReference type="Gene3D" id="1.10.10.10">
    <property type="entry name" value="Winged helix-like DNA-binding domain superfamily/Winged helix DNA-binding domain"/>
    <property type="match status" value="1"/>
</dbReference>
<organism evidence="6 7">
    <name type="scientific">Bombilactobacillus bombi</name>
    <dbReference type="NCBI Taxonomy" id="1303590"/>
    <lineage>
        <taxon>Bacteria</taxon>
        <taxon>Bacillati</taxon>
        <taxon>Bacillota</taxon>
        <taxon>Bacilli</taxon>
        <taxon>Lactobacillales</taxon>
        <taxon>Lactobacillaceae</taxon>
        <taxon>Bombilactobacillus</taxon>
    </lineage>
</organism>
<dbReference type="Pfam" id="PF00126">
    <property type="entry name" value="HTH_1"/>
    <property type="match status" value="1"/>
</dbReference>
<dbReference type="OrthoDB" id="9785745at2"/>
<dbReference type="CDD" id="cd05466">
    <property type="entry name" value="PBP2_LTTR_substrate"/>
    <property type="match status" value="1"/>
</dbReference>
<dbReference type="RefSeq" id="WP_118899992.1">
    <property type="nucleotide sequence ID" value="NZ_JBHLWZ010000002.1"/>
</dbReference>
<evidence type="ECO:0000256" key="1">
    <source>
        <dbReference type="ARBA" id="ARBA00009437"/>
    </source>
</evidence>
<keyword evidence="4" id="KW-0804">Transcription</keyword>
<proteinExistence type="inferred from homology"/>
<keyword evidence="7" id="KW-1185">Reference proteome</keyword>
<reference evidence="6 7" key="1">
    <citation type="submission" date="2018-07" db="EMBL/GenBank/DDBJ databases">
        <title>Genome sequences of six Lactobacillus spp. isolated from bumble bee guts.</title>
        <authorList>
            <person name="Motta E.V.S."/>
            <person name="Moran N.A."/>
        </authorList>
    </citation>
    <scope>NUCLEOTIDE SEQUENCE [LARGE SCALE GENOMIC DNA]</scope>
    <source>
        <strain evidence="6 7">BI-1.1</strain>
    </source>
</reference>
<dbReference type="Gene3D" id="3.40.190.10">
    <property type="entry name" value="Periplasmic binding protein-like II"/>
    <property type="match status" value="2"/>
</dbReference>
<evidence type="ECO:0000256" key="4">
    <source>
        <dbReference type="ARBA" id="ARBA00023163"/>
    </source>
</evidence>
<name>A0A3R6V082_9LACO</name>
<dbReference type="Pfam" id="PF03466">
    <property type="entry name" value="LysR_substrate"/>
    <property type="match status" value="1"/>
</dbReference>
<dbReference type="Proteomes" id="UP000284109">
    <property type="component" value="Unassembled WGS sequence"/>
</dbReference>
<comment type="similarity">
    <text evidence="1">Belongs to the LysR transcriptional regulatory family.</text>
</comment>
<dbReference type="GO" id="GO:0003700">
    <property type="term" value="F:DNA-binding transcription factor activity"/>
    <property type="evidence" value="ECO:0007669"/>
    <property type="project" value="InterPro"/>
</dbReference>
<dbReference type="GO" id="GO:0032993">
    <property type="term" value="C:protein-DNA complex"/>
    <property type="evidence" value="ECO:0007669"/>
    <property type="project" value="TreeGrafter"/>
</dbReference>
<dbReference type="FunFam" id="1.10.10.10:FF:000001">
    <property type="entry name" value="LysR family transcriptional regulator"/>
    <property type="match status" value="1"/>
</dbReference>
<keyword evidence="2" id="KW-0805">Transcription regulation</keyword>
<keyword evidence="3" id="KW-0238">DNA-binding</keyword>
<dbReference type="EMBL" id="QOCR01000001">
    <property type="protein sequence ID" value="RHW52184.1"/>
    <property type="molecule type" value="Genomic_DNA"/>
</dbReference>
<feature type="domain" description="HTH lysR-type" evidence="5">
    <location>
        <begin position="1"/>
        <end position="58"/>
    </location>
</feature>
<evidence type="ECO:0000313" key="7">
    <source>
        <dbReference type="Proteomes" id="UP000284109"/>
    </source>
</evidence>
<dbReference type="PANTHER" id="PTHR30346">
    <property type="entry name" value="TRANSCRIPTIONAL DUAL REGULATOR HCAR-RELATED"/>
    <property type="match status" value="1"/>
</dbReference>
<evidence type="ECO:0000256" key="3">
    <source>
        <dbReference type="ARBA" id="ARBA00023125"/>
    </source>
</evidence>
<evidence type="ECO:0000256" key="2">
    <source>
        <dbReference type="ARBA" id="ARBA00023015"/>
    </source>
</evidence>
<dbReference type="InterPro" id="IPR000847">
    <property type="entry name" value="LysR_HTH_N"/>
</dbReference>
<dbReference type="PROSITE" id="PS50931">
    <property type="entry name" value="HTH_LYSR"/>
    <property type="match status" value="1"/>
</dbReference>
<dbReference type="SUPFAM" id="SSF53850">
    <property type="entry name" value="Periplasmic binding protein-like II"/>
    <property type="match status" value="1"/>
</dbReference>
<sequence length="303" mass="35041">MEINNLKTFLSVAKYGSFRKAAEEFFLSPRAVSKQMDQLENELGIVLFNRSKNNSELTIEGKKFIIAAEDIVNTYNNELNRISNTKDQDKLLLHVGFSSANQEIELQHLLVILLKKYSGIKLDFVQESGRRLLKLIQTGALDFVISPFYDLPHNHDENLGQIQLRTGELLVGVSKLNSLSTQNVVNRKDLTNFNVYYYSPYESSFMRDVFLEKFPNEFTKERIKRCSSLELRDAYVATNHGIGFYPSPFLKLEKTRNPMIKFLSLSDTNNIFYSSSLFYKKNTHSKLVLKLIKDMQKSDYINQ</sequence>
<dbReference type="InterPro" id="IPR005119">
    <property type="entry name" value="LysR_subst-bd"/>
</dbReference>
<gene>
    <name evidence="6" type="ORF">DS831_02330</name>
</gene>
<dbReference type="PANTHER" id="PTHR30346:SF0">
    <property type="entry name" value="HCA OPERON TRANSCRIPTIONAL ACTIVATOR HCAR"/>
    <property type="match status" value="1"/>
</dbReference>
<dbReference type="InterPro" id="IPR036388">
    <property type="entry name" value="WH-like_DNA-bd_sf"/>
</dbReference>
<evidence type="ECO:0000313" key="6">
    <source>
        <dbReference type="EMBL" id="RHW52184.1"/>
    </source>
</evidence>
<dbReference type="SUPFAM" id="SSF46785">
    <property type="entry name" value="Winged helix' DNA-binding domain"/>
    <property type="match status" value="1"/>
</dbReference>
<dbReference type="GO" id="GO:0003677">
    <property type="term" value="F:DNA binding"/>
    <property type="evidence" value="ECO:0007669"/>
    <property type="project" value="UniProtKB-KW"/>
</dbReference>